<dbReference type="OrthoDB" id="119700at2"/>
<gene>
    <name evidence="1" type="ORF">DSM01_2267</name>
    <name evidence="2" type="ORF">SAMN04487999_0208</name>
</gene>
<evidence type="ECO:0000313" key="3">
    <source>
        <dbReference type="Proteomes" id="UP000184240"/>
    </source>
</evidence>
<protein>
    <recommendedName>
        <fullName evidence="5">DUF3861 domain-containing protein</fullName>
    </recommendedName>
</protein>
<organism evidence="2 3">
    <name type="scientific">Leeuwenhoekiella palythoae</name>
    <dbReference type="NCBI Taxonomy" id="573501"/>
    <lineage>
        <taxon>Bacteria</taxon>
        <taxon>Pseudomonadati</taxon>
        <taxon>Bacteroidota</taxon>
        <taxon>Flavobacteriia</taxon>
        <taxon>Flavobacteriales</taxon>
        <taxon>Flavobacteriaceae</taxon>
        <taxon>Leeuwenhoekiella</taxon>
    </lineage>
</organism>
<dbReference type="Gene3D" id="3.10.20.850">
    <property type="entry name" value="Protein of unknown function DUF3861"/>
    <property type="match status" value="1"/>
</dbReference>
<evidence type="ECO:0000313" key="4">
    <source>
        <dbReference type="Proteomes" id="UP000290037"/>
    </source>
</evidence>
<dbReference type="EMBL" id="QOVN01000004">
    <property type="protein sequence ID" value="RXG28806.1"/>
    <property type="molecule type" value="Genomic_DNA"/>
</dbReference>
<reference evidence="2" key="1">
    <citation type="submission" date="2016-11" db="EMBL/GenBank/DDBJ databases">
        <authorList>
            <person name="Jaros S."/>
            <person name="Januszkiewicz K."/>
            <person name="Wedrychowicz H."/>
        </authorList>
    </citation>
    <scope>NUCLEOTIDE SEQUENCE [LARGE SCALE GENOMIC DNA]</scope>
    <source>
        <strain evidence="2">DSM 19859</strain>
    </source>
</reference>
<dbReference type="Proteomes" id="UP000290037">
    <property type="component" value="Unassembled WGS sequence"/>
</dbReference>
<keyword evidence="4" id="KW-1185">Reference proteome</keyword>
<evidence type="ECO:0000313" key="1">
    <source>
        <dbReference type="EMBL" id="RXG28806.1"/>
    </source>
</evidence>
<dbReference type="AlphaFoldDB" id="A0A1M5SZW8"/>
<dbReference type="InterPro" id="IPR024476">
    <property type="entry name" value="DUF3861"/>
</dbReference>
<dbReference type="Proteomes" id="UP000184240">
    <property type="component" value="Unassembled WGS sequence"/>
</dbReference>
<evidence type="ECO:0000313" key="2">
    <source>
        <dbReference type="EMBL" id="SHH44016.1"/>
    </source>
</evidence>
<reference evidence="3" key="2">
    <citation type="submission" date="2016-11" db="EMBL/GenBank/DDBJ databases">
        <authorList>
            <person name="Varghese N."/>
            <person name="Submissions S."/>
        </authorList>
    </citation>
    <scope>NUCLEOTIDE SEQUENCE [LARGE SCALE GENOMIC DNA]</scope>
    <source>
        <strain evidence="3">DSM 19859</strain>
    </source>
</reference>
<reference evidence="1 4" key="3">
    <citation type="submission" date="2018-07" db="EMBL/GenBank/DDBJ databases">
        <title>Leeuwenhoekiella genomics.</title>
        <authorList>
            <person name="Tahon G."/>
            <person name="Willems A."/>
        </authorList>
    </citation>
    <scope>NUCLEOTIDE SEQUENCE [LARGE SCALE GENOMIC DNA]</scope>
    <source>
        <strain evidence="1 4">LMG 24856</strain>
    </source>
</reference>
<dbReference type="STRING" id="573501.SAMN04487999_0208"/>
<dbReference type="Pfam" id="PF12977">
    <property type="entry name" value="DUF3861"/>
    <property type="match status" value="1"/>
</dbReference>
<sequence>MATPTKKGNLYKLSLEQLGVLKEEKRVDTALELEFSNHDELFEIIERVKTKQLFATAEESTEFALGLKLFTEVMLRNKKHPLFEDLRPHIIDFMKKLKSS</sequence>
<proteinExistence type="predicted"/>
<evidence type="ECO:0008006" key="5">
    <source>
        <dbReference type="Google" id="ProtNLM"/>
    </source>
</evidence>
<name>A0A1M5SZW8_9FLAO</name>
<accession>A0A1M5SZW8</accession>
<dbReference type="RefSeq" id="WP_072979434.1">
    <property type="nucleotide sequence ID" value="NZ_FQXT01000001.1"/>
</dbReference>
<dbReference type="InterPro" id="IPR038194">
    <property type="entry name" value="DUF3861_sf"/>
</dbReference>
<dbReference type="EMBL" id="FQXT01000001">
    <property type="protein sequence ID" value="SHH44016.1"/>
    <property type="molecule type" value="Genomic_DNA"/>
</dbReference>